<dbReference type="Proteomes" id="UP000230605">
    <property type="component" value="Chromosome 6"/>
</dbReference>
<evidence type="ECO:0000313" key="2">
    <source>
        <dbReference type="EMBL" id="PIA95032.1"/>
    </source>
</evidence>
<reference evidence="2 4" key="1">
    <citation type="submission" date="2015-10" db="EMBL/GenBank/DDBJ databases">
        <title>The cercosporin biosynthetic gene cluster was horizontally transferred to several fungal lineages and shown to be expanded in Cercospora beticola based on microsynteny with recipient genomes.</title>
        <authorList>
            <person name="De Jonge R."/>
            <person name="Ebert M.K."/>
            <person name="Suttle J.C."/>
            <person name="Jurick Ii W.M."/>
            <person name="Secor G.A."/>
            <person name="Thomma B.P."/>
            <person name="Van De Peer Y."/>
            <person name="Bolton M.D."/>
        </authorList>
    </citation>
    <scope>NUCLEOTIDE SEQUENCE [LARGE SCALE GENOMIC DNA]</scope>
    <source>
        <strain evidence="2 4">09-40</strain>
    </source>
</reference>
<gene>
    <name evidence="2" type="ORF">CB0940_08306</name>
    <name evidence="3" type="ORF">RHO25_009522</name>
</gene>
<evidence type="ECO:0000313" key="5">
    <source>
        <dbReference type="Proteomes" id="UP001302367"/>
    </source>
</evidence>
<evidence type="ECO:0000313" key="4">
    <source>
        <dbReference type="Proteomes" id="UP000230605"/>
    </source>
</evidence>
<dbReference type="EMBL" id="CP134189">
    <property type="protein sequence ID" value="WPB04875.1"/>
    <property type="molecule type" value="Genomic_DNA"/>
</dbReference>
<protein>
    <recommendedName>
        <fullName evidence="6">AB hydrolase-1 domain-containing protein</fullName>
    </recommendedName>
</protein>
<dbReference type="PANTHER" id="PTHR37471:SF1">
    <property type="entry name" value="AB HYDROLASE-1 DOMAIN-CONTAINING PROTEIN"/>
    <property type="match status" value="1"/>
</dbReference>
<proteinExistence type="predicted"/>
<feature type="transmembrane region" description="Helical" evidence="1">
    <location>
        <begin position="54"/>
        <end position="72"/>
    </location>
</feature>
<sequence length="528" mass="61471">MLTDSPTNRFIIRSIITFFQSYAPFCLGYVAWSLVASQWPAWSLGFEDYLHRTWMWRICLPEALFYVFFLWYKRHIQKEAIHPPVKTRQERQDLFNKCQREIHDPISFLSGWFRGARVEDIGREELRKFVDWSFWEGRAELASEKDGDNAEIEEYMNKMEIMMPQPFQKGPGKARSLRLTLDPIEIEPRSLMWYSLIMLADTFTLLLLYLKGYSYYRRTFWKALAVFPPRPAAFFTRKTSVASRLSYFLREHTSKTRLPVVYIHGIGIGLLPSVTFLAELNHELNDGRSEDDQVGILALEVLQISSRLTESIPTRTELLAQLTTVINHHFGEGRFVLGAHSYGTILSAQILRDKNLSPRISGTLLVDPVTCMLHMPDVAYNFTCRPPVRAPEWLLWYFASKDPQIAHTLGRHFFWTENVLWRDQIDHLIENHGMRFTASISSDDLILNAKAVRAYLENGTKSDPVITKDEEGRKTMDLEPTDVATSKPWRGSGLETIWWQGHDHGDVYVRKDHRARLIKVIEEYCRGQ</sequence>
<dbReference type="Gene3D" id="3.40.50.1820">
    <property type="entry name" value="alpha/beta hydrolase"/>
    <property type="match status" value="1"/>
</dbReference>
<feature type="transmembrane region" description="Helical" evidence="1">
    <location>
        <begin position="191"/>
        <end position="210"/>
    </location>
</feature>
<dbReference type="SUPFAM" id="SSF53474">
    <property type="entry name" value="alpha/beta-Hydrolases"/>
    <property type="match status" value="1"/>
</dbReference>
<accession>A0A2G5HS26</accession>
<evidence type="ECO:0000256" key="1">
    <source>
        <dbReference type="SAM" id="Phobius"/>
    </source>
</evidence>
<evidence type="ECO:0000313" key="3">
    <source>
        <dbReference type="EMBL" id="WPB04875.1"/>
    </source>
</evidence>
<dbReference type="AlphaFoldDB" id="A0A2G5HS26"/>
<keyword evidence="1" id="KW-0472">Membrane</keyword>
<dbReference type="OrthoDB" id="6431331at2759"/>
<dbReference type="Proteomes" id="UP001302367">
    <property type="component" value="Chromosome 6"/>
</dbReference>
<dbReference type="PANTHER" id="PTHR37471">
    <property type="entry name" value="UNNAMED PRODUCT"/>
    <property type="match status" value="1"/>
</dbReference>
<reference evidence="3 5" key="2">
    <citation type="submission" date="2023-09" db="EMBL/GenBank/DDBJ databases">
        <title>Complete-Gapless Cercospora beticola genome.</title>
        <authorList>
            <person name="Wyatt N.A."/>
            <person name="Spanner R.E."/>
            <person name="Bolton M.D."/>
        </authorList>
    </citation>
    <scope>NUCLEOTIDE SEQUENCE [LARGE SCALE GENOMIC DNA]</scope>
    <source>
        <strain evidence="3">Cb09-40</strain>
    </source>
</reference>
<keyword evidence="1" id="KW-1133">Transmembrane helix</keyword>
<dbReference type="InterPro" id="IPR029058">
    <property type="entry name" value="AB_hydrolase_fold"/>
</dbReference>
<feature type="transmembrane region" description="Helical" evidence="1">
    <location>
        <begin position="12"/>
        <end position="34"/>
    </location>
</feature>
<keyword evidence="5" id="KW-1185">Reference proteome</keyword>
<evidence type="ECO:0008006" key="6">
    <source>
        <dbReference type="Google" id="ProtNLM"/>
    </source>
</evidence>
<keyword evidence="1" id="KW-0812">Transmembrane</keyword>
<name>A0A2G5HS26_CERBT</name>
<organism evidence="2 4">
    <name type="scientific">Cercospora beticola</name>
    <name type="common">Sugarbeet leaf spot fungus</name>
    <dbReference type="NCBI Taxonomy" id="122368"/>
    <lineage>
        <taxon>Eukaryota</taxon>
        <taxon>Fungi</taxon>
        <taxon>Dikarya</taxon>
        <taxon>Ascomycota</taxon>
        <taxon>Pezizomycotina</taxon>
        <taxon>Dothideomycetes</taxon>
        <taxon>Dothideomycetidae</taxon>
        <taxon>Mycosphaerellales</taxon>
        <taxon>Mycosphaerellaceae</taxon>
        <taxon>Cercospora</taxon>
    </lineage>
</organism>
<dbReference type="EMBL" id="LKMD01000104">
    <property type="protein sequence ID" value="PIA95032.1"/>
    <property type="molecule type" value="Genomic_DNA"/>
</dbReference>